<keyword evidence="3" id="KW-1185">Reference proteome</keyword>
<dbReference type="EMBL" id="JBBNAF010000013">
    <property type="protein sequence ID" value="KAK9087951.1"/>
    <property type="molecule type" value="Genomic_DNA"/>
</dbReference>
<proteinExistence type="predicted"/>
<evidence type="ECO:0000313" key="3">
    <source>
        <dbReference type="Proteomes" id="UP001420932"/>
    </source>
</evidence>
<accession>A0AAP0E7A4</accession>
<comment type="caution">
    <text evidence="2">The sequence shown here is derived from an EMBL/GenBank/DDBJ whole genome shotgun (WGS) entry which is preliminary data.</text>
</comment>
<dbReference type="GO" id="GO:0003677">
    <property type="term" value="F:DNA binding"/>
    <property type="evidence" value="ECO:0007669"/>
    <property type="project" value="InterPro"/>
</dbReference>
<feature type="region of interest" description="Disordered" evidence="1">
    <location>
        <begin position="86"/>
        <end position="105"/>
    </location>
</feature>
<name>A0AAP0E7A4_9MAGN</name>
<reference evidence="2 3" key="1">
    <citation type="submission" date="2024-01" db="EMBL/GenBank/DDBJ databases">
        <title>Genome assemblies of Stephania.</title>
        <authorList>
            <person name="Yang L."/>
        </authorList>
    </citation>
    <scope>NUCLEOTIDE SEQUENCE [LARGE SCALE GENOMIC DNA]</scope>
    <source>
        <strain evidence="2">YNDBR</strain>
        <tissue evidence="2">Leaf</tissue>
    </source>
</reference>
<gene>
    <name evidence="2" type="ORF">Syun_030345</name>
</gene>
<dbReference type="Proteomes" id="UP001420932">
    <property type="component" value="Unassembled WGS sequence"/>
</dbReference>
<protein>
    <submittedName>
        <fullName evidence="2">Uncharacterized protein</fullName>
    </submittedName>
</protein>
<sequence>MRMEFDLIELSIAIDRGDANTGEKTDWMMKEYRSLNKEEEDRKMGIKVVNRVSNKKKNGATKEKEPPIKMIDLGLYKIYLKPESKTKIDNRRGNRESLGRRIRWS</sequence>
<evidence type="ECO:0000256" key="1">
    <source>
        <dbReference type="SAM" id="MobiDB-lite"/>
    </source>
</evidence>
<dbReference type="InterPro" id="IPR036093">
    <property type="entry name" value="NAC_dom_sf"/>
</dbReference>
<feature type="compositionally biased region" description="Basic and acidic residues" evidence="1">
    <location>
        <begin position="86"/>
        <end position="99"/>
    </location>
</feature>
<dbReference type="Gene3D" id="2.170.150.80">
    <property type="entry name" value="NAC domain"/>
    <property type="match status" value="1"/>
</dbReference>
<dbReference type="AlphaFoldDB" id="A0AAP0E7A4"/>
<dbReference type="GO" id="GO:0006355">
    <property type="term" value="P:regulation of DNA-templated transcription"/>
    <property type="evidence" value="ECO:0007669"/>
    <property type="project" value="InterPro"/>
</dbReference>
<evidence type="ECO:0000313" key="2">
    <source>
        <dbReference type="EMBL" id="KAK9087951.1"/>
    </source>
</evidence>
<organism evidence="2 3">
    <name type="scientific">Stephania yunnanensis</name>
    <dbReference type="NCBI Taxonomy" id="152371"/>
    <lineage>
        <taxon>Eukaryota</taxon>
        <taxon>Viridiplantae</taxon>
        <taxon>Streptophyta</taxon>
        <taxon>Embryophyta</taxon>
        <taxon>Tracheophyta</taxon>
        <taxon>Spermatophyta</taxon>
        <taxon>Magnoliopsida</taxon>
        <taxon>Ranunculales</taxon>
        <taxon>Menispermaceae</taxon>
        <taxon>Menispermoideae</taxon>
        <taxon>Cissampelideae</taxon>
        <taxon>Stephania</taxon>
    </lineage>
</organism>